<name>A0A117QJE4_STRCK</name>
<evidence type="ECO:0000256" key="1">
    <source>
        <dbReference type="SAM" id="MobiDB-lite"/>
    </source>
</evidence>
<evidence type="ECO:0000256" key="2">
    <source>
        <dbReference type="SAM" id="Phobius"/>
    </source>
</evidence>
<dbReference type="EMBL" id="LMWP01000005">
    <property type="protein sequence ID" value="KUN31646.1"/>
    <property type="molecule type" value="Genomic_DNA"/>
</dbReference>
<sequence>MSQAAQPTGPTSPGGSWPPRQPGAQGGAWATGGVTFAGVLMMCSGLLALFQGIAAVAGDAVYYRIGSYIYKMNLTGWGTIHIVIGALVLATGVGLLMGMAWARIVGMVLVAFSLVTQFLFLPYAPVWSLVLLAIDVFVLWALASHREAPA</sequence>
<keyword evidence="2" id="KW-0812">Transmembrane</keyword>
<evidence type="ECO:0000313" key="5">
    <source>
        <dbReference type="Proteomes" id="UP000053398"/>
    </source>
</evidence>
<comment type="caution">
    <text evidence="4">The sequence shown here is derived from an EMBL/GenBank/DDBJ whole genome shotgun (WGS) entry which is preliminary data.</text>
</comment>
<proteinExistence type="predicted"/>
<feature type="region of interest" description="Disordered" evidence="1">
    <location>
        <begin position="1"/>
        <end position="26"/>
    </location>
</feature>
<dbReference type="AlphaFoldDB" id="A0A117QJE4"/>
<feature type="transmembrane region" description="Helical" evidence="2">
    <location>
        <begin position="74"/>
        <end position="93"/>
    </location>
</feature>
<dbReference type="Pfam" id="PF23636">
    <property type="entry name" value="DUF7144"/>
    <property type="match status" value="1"/>
</dbReference>
<dbReference type="InterPro" id="IPR055568">
    <property type="entry name" value="DUF7144"/>
</dbReference>
<organism evidence="4 5">
    <name type="scientific">Streptomyces corchorusii</name>
    <name type="common">Streptomyces chibaensis</name>
    <dbReference type="NCBI Taxonomy" id="1903"/>
    <lineage>
        <taxon>Bacteria</taxon>
        <taxon>Bacillati</taxon>
        <taxon>Actinomycetota</taxon>
        <taxon>Actinomycetes</taxon>
        <taxon>Kitasatosporales</taxon>
        <taxon>Streptomycetaceae</taxon>
        <taxon>Streptomyces</taxon>
    </lineage>
</organism>
<protein>
    <recommendedName>
        <fullName evidence="3">DUF7144 domain-containing protein</fullName>
    </recommendedName>
</protein>
<feature type="transmembrane region" description="Helical" evidence="2">
    <location>
        <begin position="126"/>
        <end position="143"/>
    </location>
</feature>
<feature type="compositionally biased region" description="Low complexity" evidence="1">
    <location>
        <begin position="7"/>
        <end position="18"/>
    </location>
</feature>
<feature type="domain" description="DUF7144" evidence="3">
    <location>
        <begin position="34"/>
        <end position="146"/>
    </location>
</feature>
<reference evidence="4 5" key="1">
    <citation type="submission" date="2015-10" db="EMBL/GenBank/DDBJ databases">
        <title>Draft genome sequence of Streptomyces corchorusii DSM 40340, type strain for the species Streptomyces corchorusii.</title>
        <authorList>
            <person name="Ruckert C."/>
            <person name="Winkler A."/>
            <person name="Kalinowski J."/>
            <person name="Kampfer P."/>
            <person name="Glaeser S."/>
        </authorList>
    </citation>
    <scope>NUCLEOTIDE SEQUENCE [LARGE SCALE GENOMIC DNA]</scope>
    <source>
        <strain evidence="4 5">DSM 40340</strain>
    </source>
</reference>
<keyword evidence="2" id="KW-1133">Transmembrane helix</keyword>
<evidence type="ECO:0000259" key="3">
    <source>
        <dbReference type="Pfam" id="PF23636"/>
    </source>
</evidence>
<keyword evidence="2" id="KW-0472">Membrane</keyword>
<dbReference type="RefSeq" id="WP_059262067.1">
    <property type="nucleotide sequence ID" value="NZ_KQ948352.1"/>
</dbReference>
<accession>A0A117QJE4</accession>
<evidence type="ECO:0000313" key="4">
    <source>
        <dbReference type="EMBL" id="KUN31646.1"/>
    </source>
</evidence>
<keyword evidence="5" id="KW-1185">Reference proteome</keyword>
<feature type="transmembrane region" description="Helical" evidence="2">
    <location>
        <begin position="28"/>
        <end position="54"/>
    </location>
</feature>
<dbReference type="Proteomes" id="UP000053398">
    <property type="component" value="Unassembled WGS sequence"/>
</dbReference>
<gene>
    <name evidence="4" type="ORF">AQJ11_05530</name>
</gene>